<dbReference type="InterPro" id="IPR050638">
    <property type="entry name" value="AA-Vitamin_Transporters"/>
</dbReference>
<keyword evidence="3 6" id="KW-0812">Transmembrane</keyword>
<dbReference type="InterPro" id="IPR037185">
    <property type="entry name" value="EmrE-like"/>
</dbReference>
<evidence type="ECO:0000259" key="7">
    <source>
        <dbReference type="Pfam" id="PF00892"/>
    </source>
</evidence>
<feature type="transmembrane region" description="Helical" evidence="6">
    <location>
        <begin position="98"/>
        <end position="118"/>
    </location>
</feature>
<reference evidence="8" key="1">
    <citation type="submission" date="2021-12" db="EMBL/GenBank/DDBJ databases">
        <title>Enterovibrio ZSDZ35 sp. nov. and Enterovibrio ZSDZ42 sp. nov., isolated from coastal seawater in Qingdao.</title>
        <authorList>
            <person name="Zhang P."/>
        </authorList>
    </citation>
    <scope>NUCLEOTIDE SEQUENCE</scope>
    <source>
        <strain evidence="8">ZSDZ35</strain>
    </source>
</reference>
<keyword evidence="5 6" id="KW-0472">Membrane</keyword>
<dbReference type="PANTHER" id="PTHR32322">
    <property type="entry name" value="INNER MEMBRANE TRANSPORTER"/>
    <property type="match status" value="1"/>
</dbReference>
<evidence type="ECO:0000256" key="5">
    <source>
        <dbReference type="ARBA" id="ARBA00023136"/>
    </source>
</evidence>
<keyword evidence="4 6" id="KW-1133">Transmembrane helix</keyword>
<dbReference type="PANTHER" id="PTHR32322:SF18">
    <property type="entry name" value="S-ADENOSYLMETHIONINE_S-ADENOSYLHOMOCYSTEINE TRANSPORTER"/>
    <property type="match status" value="1"/>
</dbReference>
<evidence type="ECO:0000313" key="9">
    <source>
        <dbReference type="Proteomes" id="UP001149821"/>
    </source>
</evidence>
<protein>
    <submittedName>
        <fullName evidence="8">DMT family transporter</fullName>
    </submittedName>
</protein>
<accession>A0ABT5QLP4</accession>
<evidence type="ECO:0000256" key="6">
    <source>
        <dbReference type="SAM" id="Phobius"/>
    </source>
</evidence>
<evidence type="ECO:0000256" key="3">
    <source>
        <dbReference type="ARBA" id="ARBA00022692"/>
    </source>
</evidence>
<feature type="transmembrane region" description="Helical" evidence="6">
    <location>
        <begin position="75"/>
        <end position="92"/>
    </location>
</feature>
<dbReference type="Pfam" id="PF00892">
    <property type="entry name" value="EamA"/>
    <property type="match status" value="2"/>
</dbReference>
<dbReference type="EMBL" id="JAJUBB010000007">
    <property type="protein sequence ID" value="MDD1781902.1"/>
    <property type="molecule type" value="Genomic_DNA"/>
</dbReference>
<keyword evidence="2" id="KW-1003">Cell membrane</keyword>
<evidence type="ECO:0000256" key="4">
    <source>
        <dbReference type="ARBA" id="ARBA00022989"/>
    </source>
</evidence>
<evidence type="ECO:0000256" key="2">
    <source>
        <dbReference type="ARBA" id="ARBA00022475"/>
    </source>
</evidence>
<feature type="domain" description="EamA" evidence="7">
    <location>
        <begin position="165"/>
        <end position="292"/>
    </location>
</feature>
<proteinExistence type="predicted"/>
<feature type="transmembrane region" description="Helical" evidence="6">
    <location>
        <begin position="259"/>
        <end position="277"/>
    </location>
</feature>
<feature type="transmembrane region" description="Helical" evidence="6">
    <location>
        <begin position="130"/>
        <end position="149"/>
    </location>
</feature>
<sequence length="307" mass="32631">MKAFFHSLDAMRQGSIAILFASVLWGTTGTVASFAPNISPLAIGAFSMGVAGLLLGLFFRRHIRNDWRKLTQRPVLLAIGAFSLAIYPLAFYTSMRLAGVAVGTVISIASAPFFAVIIEKTFGNAPALTTRWVLSAIVGTIGIALLAVSETSHGKDTVQNASLLLGISLGLVAALAYTLYAWVAKQLIQHDVNAKSAMGSIFLLGALLLLPSLYFTGQHLFSTVTNALVVSYMALIPMFLGYVCFGFGLSFVNTSKATLLTLFEPVVAAILAVVIVGELISPFGWLGMAMISFCLLVQASEKQTLAQ</sequence>
<keyword evidence="9" id="KW-1185">Reference proteome</keyword>
<organism evidence="8 9">
    <name type="scientific">Enterovibrio qingdaonensis</name>
    <dbReference type="NCBI Taxonomy" id="2899818"/>
    <lineage>
        <taxon>Bacteria</taxon>
        <taxon>Pseudomonadati</taxon>
        <taxon>Pseudomonadota</taxon>
        <taxon>Gammaproteobacteria</taxon>
        <taxon>Vibrionales</taxon>
        <taxon>Vibrionaceae</taxon>
        <taxon>Enterovibrio</taxon>
    </lineage>
</organism>
<feature type="transmembrane region" description="Helical" evidence="6">
    <location>
        <begin position="196"/>
        <end position="217"/>
    </location>
</feature>
<name>A0ABT5QLP4_9GAMM</name>
<comment type="caution">
    <text evidence="8">The sequence shown here is derived from an EMBL/GenBank/DDBJ whole genome shotgun (WGS) entry which is preliminary data.</text>
</comment>
<gene>
    <name evidence="8" type="ORF">LRP49_12020</name>
</gene>
<feature type="transmembrane region" description="Helical" evidence="6">
    <location>
        <begin position="229"/>
        <end position="252"/>
    </location>
</feature>
<feature type="domain" description="EamA" evidence="7">
    <location>
        <begin position="14"/>
        <end position="146"/>
    </location>
</feature>
<dbReference type="Proteomes" id="UP001149821">
    <property type="component" value="Unassembled WGS sequence"/>
</dbReference>
<feature type="transmembrane region" description="Helical" evidence="6">
    <location>
        <begin position="42"/>
        <end position="63"/>
    </location>
</feature>
<dbReference type="InterPro" id="IPR000620">
    <property type="entry name" value="EamA_dom"/>
</dbReference>
<dbReference type="RefSeq" id="WP_274142437.1">
    <property type="nucleotide sequence ID" value="NZ_JAJUBB010000007.1"/>
</dbReference>
<evidence type="ECO:0000256" key="1">
    <source>
        <dbReference type="ARBA" id="ARBA00004651"/>
    </source>
</evidence>
<evidence type="ECO:0000313" key="8">
    <source>
        <dbReference type="EMBL" id="MDD1781902.1"/>
    </source>
</evidence>
<comment type="subcellular location">
    <subcellularLocation>
        <location evidence="1">Cell membrane</location>
        <topology evidence="1">Multi-pass membrane protein</topology>
    </subcellularLocation>
</comment>
<feature type="transmembrane region" description="Helical" evidence="6">
    <location>
        <begin position="161"/>
        <end position="184"/>
    </location>
</feature>
<dbReference type="SUPFAM" id="SSF103481">
    <property type="entry name" value="Multidrug resistance efflux transporter EmrE"/>
    <property type="match status" value="2"/>
</dbReference>